<evidence type="ECO:0000256" key="12">
    <source>
        <dbReference type="ARBA" id="ARBA00023136"/>
    </source>
</evidence>
<evidence type="ECO:0000256" key="8">
    <source>
        <dbReference type="ARBA" id="ARBA00022777"/>
    </source>
</evidence>
<dbReference type="PROSITE" id="PS50110">
    <property type="entry name" value="RESPONSE_REGULATORY"/>
    <property type="match status" value="1"/>
</dbReference>
<dbReference type="PANTHER" id="PTHR45339">
    <property type="entry name" value="HYBRID SIGNAL TRANSDUCTION HISTIDINE KINASE J"/>
    <property type="match status" value="1"/>
</dbReference>
<dbReference type="EMBL" id="LR812090">
    <property type="protein sequence ID" value="CAB9492741.1"/>
    <property type="molecule type" value="Genomic_DNA"/>
</dbReference>
<dbReference type="Gene3D" id="3.30.450.20">
    <property type="entry name" value="PAS domain"/>
    <property type="match status" value="2"/>
</dbReference>
<evidence type="ECO:0000259" key="16">
    <source>
        <dbReference type="PROSITE" id="PS50112"/>
    </source>
</evidence>
<dbReference type="InterPro" id="IPR005467">
    <property type="entry name" value="His_kinase_dom"/>
</dbReference>
<sequence length="962" mass="107394">MNRPLLERQAMDKHGMVATMDVKGNILSANEKCCEFSGFSEQEIVGENITAFDITNITVDEKYEIFSSLSQGQIWQGEVHSIRKTGEPWYVFATVVPVVKKANLVDHLIIIGTDISQQKRLEKRLSEGRAFYRSITDSIGEGVYAVNAAGQTQFLNPAASQLLGWTLEELQDRRFHDTVHYQKGDGTLLPREQCPVNLAIRNGESYTSYEDFFTDKRGRLFPISIVAVPLMNNEGEPDGHVGVFNDISGQKAIEQKLQKAYDEAQSANKAKTDFLATMSHEIRTPMNAIIGLTHLALETNDNEQRQQYLEKVQRSSNALLELMNSILDFSKVEANKIDILDEPFTLTKMIEKLAQVFQVKAQQKHLQLLFDIRCNTNTPCKGDSEKIYQVLINLLSNAIKFTEKGYVLLKVDKRDNHLFFSVSDTGMGISDAGKAKLFNAFEQADASISRKFGGTGLGLAICKRLVEFMGGELTLESQINEGSCFAFSLPVCLDDETPTKALLPVSLPSEVLCIQTHESVEQGCHILCQTLERLNINCQIVDQAEGLFSQQAPFSIAYLPIDESSWKRFANHMQFGEYRDLNVNVLITPFCREDVRKRFGKIFPSDVRIIELPFTESEIISALSPLQVSTNQEATEGLESKKWRTNRLAGKRVLVVDDDLISVEISQQILADLGVKVLTATTGEHALALCNSNTFDAILLDCHLPDISGYDIAETLTQNGNWFTPIIALSADETNEASEKALAAGMCHHLVKPATANEIVHTIDIHIHSGYVDIMPLDGLNKFFTALLDFYNKYSQRSVMSDLLNIFHAPSCTSQLLKNLIADAQKIGASTLERHLQRIIDVQQRPDTVIAKYIAELSFELDATLRLIAHTIDKTGQKNDSVESKNMGTEPLLLSLYQIKTFLEAYDAKALDHITEVAACHCDSAHSHSISQLKQRASVYDFEGALVVAQKIIDEIKHEQAE</sequence>
<evidence type="ECO:0000256" key="2">
    <source>
        <dbReference type="ARBA" id="ARBA00004370"/>
    </source>
</evidence>
<reference evidence="18 19" key="1">
    <citation type="submission" date="2020-06" db="EMBL/GenBank/DDBJ databases">
        <authorList>
            <person name="Duchaud E."/>
        </authorList>
    </citation>
    <scope>NUCLEOTIDE SEQUENCE [LARGE SCALE GENOMIC DNA]</scope>
    <source>
        <strain evidence="18">Alteromonas fortis</strain>
    </source>
</reference>
<dbReference type="PROSITE" id="PS50109">
    <property type="entry name" value="HIS_KIN"/>
    <property type="match status" value="1"/>
</dbReference>
<dbReference type="InterPro" id="IPR000700">
    <property type="entry name" value="PAS-assoc_C"/>
</dbReference>
<dbReference type="SMART" id="SM00387">
    <property type="entry name" value="HATPase_c"/>
    <property type="match status" value="1"/>
</dbReference>
<dbReference type="PROSITE" id="PS50112">
    <property type="entry name" value="PAS"/>
    <property type="match status" value="2"/>
</dbReference>
<dbReference type="SUPFAM" id="SSF55785">
    <property type="entry name" value="PYP-like sensor domain (PAS domain)"/>
    <property type="match status" value="2"/>
</dbReference>
<dbReference type="CDD" id="cd00130">
    <property type="entry name" value="PAS"/>
    <property type="match status" value="2"/>
</dbReference>
<dbReference type="SUPFAM" id="SSF55874">
    <property type="entry name" value="ATPase domain of HSP90 chaperone/DNA topoisomerase II/histidine kinase"/>
    <property type="match status" value="1"/>
</dbReference>
<dbReference type="InterPro" id="IPR003594">
    <property type="entry name" value="HATPase_dom"/>
</dbReference>
<feature type="modified residue" description="4-aspartylphosphate" evidence="13">
    <location>
        <position position="701"/>
    </location>
</feature>
<dbReference type="FunFam" id="3.30.565.10:FF:000010">
    <property type="entry name" value="Sensor histidine kinase RcsC"/>
    <property type="match status" value="1"/>
</dbReference>
<dbReference type="CDD" id="cd00082">
    <property type="entry name" value="HisKA"/>
    <property type="match status" value="1"/>
</dbReference>
<dbReference type="CDD" id="cd17546">
    <property type="entry name" value="REC_hyHK_CKI1_RcsC-like"/>
    <property type="match status" value="1"/>
</dbReference>
<dbReference type="Proteomes" id="UP000509458">
    <property type="component" value="Chromosome"/>
</dbReference>
<proteinExistence type="predicted"/>
<dbReference type="Gene3D" id="1.10.287.130">
    <property type="match status" value="1"/>
</dbReference>
<feature type="domain" description="PAS" evidence="16">
    <location>
        <begin position="17"/>
        <end position="54"/>
    </location>
</feature>
<dbReference type="RefSeq" id="WP_179982394.1">
    <property type="nucleotide sequence ID" value="NZ_LR812090.1"/>
</dbReference>
<dbReference type="SMART" id="SM00091">
    <property type="entry name" value="PAS"/>
    <property type="match status" value="2"/>
</dbReference>
<dbReference type="InterPro" id="IPR013767">
    <property type="entry name" value="PAS_fold"/>
</dbReference>
<keyword evidence="9" id="KW-0067">ATP-binding</keyword>
<dbReference type="PRINTS" id="PR00344">
    <property type="entry name" value="BCTRLSENSOR"/>
</dbReference>
<gene>
    <name evidence="18" type="ORF">ALFOR1_20180</name>
</gene>
<dbReference type="GO" id="GO:0016020">
    <property type="term" value="C:membrane"/>
    <property type="evidence" value="ECO:0007669"/>
    <property type="project" value="UniProtKB-SubCell"/>
</dbReference>
<evidence type="ECO:0000256" key="11">
    <source>
        <dbReference type="ARBA" id="ARBA00023012"/>
    </source>
</evidence>
<evidence type="ECO:0000256" key="6">
    <source>
        <dbReference type="ARBA" id="ARBA00022692"/>
    </source>
</evidence>
<dbReference type="GO" id="GO:0006355">
    <property type="term" value="P:regulation of DNA-templated transcription"/>
    <property type="evidence" value="ECO:0007669"/>
    <property type="project" value="InterPro"/>
</dbReference>
<dbReference type="InterPro" id="IPR000014">
    <property type="entry name" value="PAS"/>
</dbReference>
<dbReference type="SUPFAM" id="SSF52172">
    <property type="entry name" value="CheY-like"/>
    <property type="match status" value="1"/>
</dbReference>
<dbReference type="SMART" id="SM00388">
    <property type="entry name" value="HisKA"/>
    <property type="match status" value="1"/>
</dbReference>
<evidence type="ECO:0000256" key="4">
    <source>
        <dbReference type="ARBA" id="ARBA00022553"/>
    </source>
</evidence>
<evidence type="ECO:0000256" key="5">
    <source>
        <dbReference type="ARBA" id="ARBA00022679"/>
    </source>
</evidence>
<feature type="domain" description="PAS" evidence="16">
    <location>
        <begin position="128"/>
        <end position="180"/>
    </location>
</feature>
<dbReference type="InterPro" id="IPR011006">
    <property type="entry name" value="CheY-like_superfamily"/>
</dbReference>
<dbReference type="Gene3D" id="3.30.565.10">
    <property type="entry name" value="Histidine kinase-like ATPase, C-terminal domain"/>
    <property type="match status" value="1"/>
</dbReference>
<dbReference type="InterPro" id="IPR001789">
    <property type="entry name" value="Sig_transdc_resp-reg_receiver"/>
</dbReference>
<organism evidence="18 19">
    <name type="scientific">Alteromonas macleodii</name>
    <name type="common">Pseudoalteromonas macleodii</name>
    <dbReference type="NCBI Taxonomy" id="28108"/>
    <lineage>
        <taxon>Bacteria</taxon>
        <taxon>Pseudomonadati</taxon>
        <taxon>Pseudomonadota</taxon>
        <taxon>Gammaproteobacteria</taxon>
        <taxon>Alteromonadales</taxon>
        <taxon>Alteromonadaceae</taxon>
        <taxon>Alteromonas/Salinimonas group</taxon>
        <taxon>Alteromonas</taxon>
    </lineage>
</organism>
<evidence type="ECO:0000259" key="14">
    <source>
        <dbReference type="PROSITE" id="PS50109"/>
    </source>
</evidence>
<dbReference type="PANTHER" id="PTHR45339:SF1">
    <property type="entry name" value="HYBRID SIGNAL TRANSDUCTION HISTIDINE KINASE J"/>
    <property type="match status" value="1"/>
</dbReference>
<dbReference type="InterPro" id="IPR001610">
    <property type="entry name" value="PAC"/>
</dbReference>
<feature type="domain" description="PAC" evidence="17">
    <location>
        <begin position="75"/>
        <end position="127"/>
    </location>
</feature>
<dbReference type="GO" id="GO:0005524">
    <property type="term" value="F:ATP binding"/>
    <property type="evidence" value="ECO:0007669"/>
    <property type="project" value="UniProtKB-KW"/>
</dbReference>
<evidence type="ECO:0000256" key="10">
    <source>
        <dbReference type="ARBA" id="ARBA00022989"/>
    </source>
</evidence>
<comment type="catalytic activity">
    <reaction evidence="1">
        <text>ATP + protein L-histidine = ADP + protein N-phospho-L-histidine.</text>
        <dbReference type="EC" id="2.7.13.3"/>
    </reaction>
</comment>
<dbReference type="CDD" id="cd16922">
    <property type="entry name" value="HATPase_EvgS-ArcB-TorS-like"/>
    <property type="match status" value="1"/>
</dbReference>
<dbReference type="Gene3D" id="3.40.50.2300">
    <property type="match status" value="1"/>
</dbReference>
<evidence type="ECO:0000256" key="1">
    <source>
        <dbReference type="ARBA" id="ARBA00000085"/>
    </source>
</evidence>
<keyword evidence="4 13" id="KW-0597">Phosphoprotein</keyword>
<keyword evidence="5 18" id="KW-0808">Transferase</keyword>
<keyword evidence="12" id="KW-0472">Membrane</keyword>
<feature type="domain" description="Histidine kinase" evidence="14">
    <location>
        <begin position="277"/>
        <end position="493"/>
    </location>
</feature>
<evidence type="ECO:0000259" key="15">
    <source>
        <dbReference type="PROSITE" id="PS50110"/>
    </source>
</evidence>
<keyword evidence="10" id="KW-1133">Transmembrane helix</keyword>
<evidence type="ECO:0000256" key="3">
    <source>
        <dbReference type="ARBA" id="ARBA00012438"/>
    </source>
</evidence>
<evidence type="ECO:0000313" key="19">
    <source>
        <dbReference type="Proteomes" id="UP000509458"/>
    </source>
</evidence>
<dbReference type="InterPro" id="IPR004358">
    <property type="entry name" value="Sig_transdc_His_kin-like_C"/>
</dbReference>
<evidence type="ECO:0000256" key="9">
    <source>
        <dbReference type="ARBA" id="ARBA00022840"/>
    </source>
</evidence>
<dbReference type="SMART" id="SM00448">
    <property type="entry name" value="REC"/>
    <property type="match status" value="1"/>
</dbReference>
<dbReference type="Pfam" id="PF00989">
    <property type="entry name" value="PAS"/>
    <property type="match status" value="1"/>
</dbReference>
<keyword evidence="6" id="KW-0812">Transmembrane</keyword>
<evidence type="ECO:0000313" key="18">
    <source>
        <dbReference type="EMBL" id="CAB9492741.1"/>
    </source>
</evidence>
<dbReference type="Pfam" id="PF00072">
    <property type="entry name" value="Response_reg"/>
    <property type="match status" value="1"/>
</dbReference>
<evidence type="ECO:0000259" key="17">
    <source>
        <dbReference type="PROSITE" id="PS50113"/>
    </source>
</evidence>
<keyword evidence="7" id="KW-0547">Nucleotide-binding</keyword>
<dbReference type="PROSITE" id="PS50113">
    <property type="entry name" value="PAC"/>
    <property type="match status" value="2"/>
</dbReference>
<dbReference type="GO" id="GO:0000155">
    <property type="term" value="F:phosphorelay sensor kinase activity"/>
    <property type="evidence" value="ECO:0007669"/>
    <property type="project" value="InterPro"/>
</dbReference>
<dbReference type="NCBIfam" id="TIGR00229">
    <property type="entry name" value="sensory_box"/>
    <property type="match status" value="2"/>
</dbReference>
<dbReference type="FunFam" id="1.10.287.130:FF:000004">
    <property type="entry name" value="Ethylene receptor 1"/>
    <property type="match status" value="1"/>
</dbReference>
<dbReference type="Pfam" id="PF13426">
    <property type="entry name" value="PAS_9"/>
    <property type="match status" value="1"/>
</dbReference>
<dbReference type="SUPFAM" id="SSF47384">
    <property type="entry name" value="Homodimeric domain of signal transducing histidine kinase"/>
    <property type="match status" value="1"/>
</dbReference>
<dbReference type="InterPro" id="IPR036097">
    <property type="entry name" value="HisK_dim/P_sf"/>
</dbReference>
<keyword evidence="8 18" id="KW-0418">Kinase</keyword>
<feature type="domain" description="PAC" evidence="17">
    <location>
        <begin position="207"/>
        <end position="259"/>
    </location>
</feature>
<dbReference type="Pfam" id="PF00512">
    <property type="entry name" value="HisKA"/>
    <property type="match status" value="1"/>
</dbReference>
<dbReference type="AlphaFoldDB" id="A0A6T9XY50"/>
<dbReference type="InterPro" id="IPR035965">
    <property type="entry name" value="PAS-like_dom_sf"/>
</dbReference>
<dbReference type="InterPro" id="IPR003661">
    <property type="entry name" value="HisK_dim/P_dom"/>
</dbReference>
<comment type="subcellular location">
    <subcellularLocation>
        <location evidence="2">Membrane</location>
    </subcellularLocation>
</comment>
<dbReference type="InterPro" id="IPR036890">
    <property type="entry name" value="HATPase_C_sf"/>
</dbReference>
<evidence type="ECO:0000256" key="13">
    <source>
        <dbReference type="PROSITE-ProRule" id="PRU00169"/>
    </source>
</evidence>
<dbReference type="Pfam" id="PF02518">
    <property type="entry name" value="HATPase_c"/>
    <property type="match status" value="1"/>
</dbReference>
<dbReference type="SMART" id="SM00086">
    <property type="entry name" value="PAC"/>
    <property type="match status" value="2"/>
</dbReference>
<accession>A0A6T9XY50</accession>
<evidence type="ECO:0000256" key="7">
    <source>
        <dbReference type="ARBA" id="ARBA00022741"/>
    </source>
</evidence>
<keyword evidence="11" id="KW-0902">Two-component regulatory system</keyword>
<dbReference type="EC" id="2.7.13.3" evidence="3"/>
<protein>
    <recommendedName>
        <fullName evidence="3">histidine kinase</fullName>
        <ecNumber evidence="3">2.7.13.3</ecNumber>
    </recommendedName>
</protein>
<name>A0A6T9XY50_ALTMA</name>
<feature type="domain" description="Response regulatory" evidence="15">
    <location>
        <begin position="652"/>
        <end position="767"/>
    </location>
</feature>